<evidence type="ECO:0000259" key="8">
    <source>
        <dbReference type="Pfam" id="PF02384"/>
    </source>
</evidence>
<dbReference type="InterPro" id="IPR051537">
    <property type="entry name" value="DNA_Adenine_Mtase"/>
</dbReference>
<dbReference type="EC" id="2.1.1.72" evidence="2"/>
<accession>A0A2M9VCI1</accession>
<evidence type="ECO:0000256" key="6">
    <source>
        <dbReference type="ARBA" id="ARBA00022747"/>
    </source>
</evidence>
<evidence type="ECO:0000313" key="10">
    <source>
        <dbReference type="EMBL" id="PJY76390.1"/>
    </source>
</evidence>
<dbReference type="PROSITE" id="PS00092">
    <property type="entry name" value="N6_MTASE"/>
    <property type="match status" value="1"/>
</dbReference>
<gene>
    <name evidence="10" type="ORF">CQW34_00512</name>
</gene>
<dbReference type="EMBL" id="PDCW01000002">
    <property type="protein sequence ID" value="PJY76390.1"/>
    <property type="molecule type" value="Genomic_DNA"/>
</dbReference>
<feature type="domain" description="N6 adenine-specific DNA methyltransferase N-terminal" evidence="9">
    <location>
        <begin position="6"/>
        <end position="155"/>
    </location>
</feature>
<evidence type="ECO:0000256" key="3">
    <source>
        <dbReference type="ARBA" id="ARBA00022603"/>
    </source>
</evidence>
<dbReference type="InterPro" id="IPR002052">
    <property type="entry name" value="DNA_methylase_N6_adenine_CS"/>
</dbReference>
<comment type="similarity">
    <text evidence="1">Belongs to the N(4)/N(6)-methyltransferase family.</text>
</comment>
<evidence type="ECO:0000256" key="4">
    <source>
        <dbReference type="ARBA" id="ARBA00022679"/>
    </source>
</evidence>
<dbReference type="GO" id="GO:0009307">
    <property type="term" value="P:DNA restriction-modification system"/>
    <property type="evidence" value="ECO:0007669"/>
    <property type="project" value="UniProtKB-KW"/>
</dbReference>
<dbReference type="PANTHER" id="PTHR42933:SF3">
    <property type="entry name" value="TYPE I RESTRICTION ENZYME MJAVIII METHYLASE SUBUNIT"/>
    <property type="match status" value="1"/>
</dbReference>
<protein>
    <recommendedName>
        <fullName evidence="2">site-specific DNA-methyltransferase (adenine-specific)</fullName>
        <ecNumber evidence="2">2.1.1.72</ecNumber>
    </recommendedName>
</protein>
<dbReference type="GO" id="GO:0032259">
    <property type="term" value="P:methylation"/>
    <property type="evidence" value="ECO:0007669"/>
    <property type="project" value="UniProtKB-KW"/>
</dbReference>
<feature type="domain" description="DNA methylase adenine-specific" evidence="8">
    <location>
        <begin position="167"/>
        <end position="480"/>
    </location>
</feature>
<sequence length="681" mass="77438">MTPQELAQMIWNIKEIIRDDYNDKNVDEVILPFTLLRRLDCVMDVNKDIVKQVIDTLPNNIKKYEKEDIEKYHTMLSNILKPKGVSFYNISGFSLANILANPKALGDNFKTYLEGFSENVKDILYNFTGGKEKGLSPIYETLLRKNLLFNVTQEFVTKADLHPDKVDNHTMGTIFEIIIRMSKESTNETAGQYYTPREIVKLLVSLIFCGEENDLKSPGKHFSIYDPCCGTGGMLTVAKDYMQQVSGRNDMKVYIYGQEINEQTYAICKSDVLMKGENADNVKQGNTISNDHLIGKKFSYMITNPPFGVDWKKDKAYVENEAESADGRFSAGLPDTSDGSLLFLMHMISKMDEGGSRIGIVLNGSPLFNGDAGSGWSNIRKMLLDRDLLDCIVALPKNLFYGTDITTYMWILDNNKPASHIGKVLLINANQPEYISPLSRSLGKKRYEINELGMEDIVKIYSGYEACSRVFKRGEETETIEIAKVMNMEDFIYTKVTVERPLRLKYDNLLEKIEAALANPKLSSADKEKIESVEKAVRKANLKEGLSDSDFFQWLKNNSKLKLTTALIKKLRSLLGTTDETMPEVTANPFDAESGFVPDTDLRDTESIPLKVDIEEYFKREVLKFAPDAWMDREKDKIGCEFPFTKLFYVYKPLRSVEEILSEIMTLEEDMDGTLEHILEA</sequence>
<dbReference type="InterPro" id="IPR003356">
    <property type="entry name" value="DNA_methylase_A-5"/>
</dbReference>
<comment type="catalytic activity">
    <reaction evidence="7">
        <text>a 2'-deoxyadenosine in DNA + S-adenosyl-L-methionine = an N(6)-methyl-2'-deoxyadenosine in DNA + S-adenosyl-L-homocysteine + H(+)</text>
        <dbReference type="Rhea" id="RHEA:15197"/>
        <dbReference type="Rhea" id="RHEA-COMP:12418"/>
        <dbReference type="Rhea" id="RHEA-COMP:12419"/>
        <dbReference type="ChEBI" id="CHEBI:15378"/>
        <dbReference type="ChEBI" id="CHEBI:57856"/>
        <dbReference type="ChEBI" id="CHEBI:59789"/>
        <dbReference type="ChEBI" id="CHEBI:90615"/>
        <dbReference type="ChEBI" id="CHEBI:90616"/>
        <dbReference type="EC" id="2.1.1.72"/>
    </reaction>
</comment>
<evidence type="ECO:0000256" key="7">
    <source>
        <dbReference type="ARBA" id="ARBA00047942"/>
    </source>
</evidence>
<dbReference type="SUPFAM" id="SSF53335">
    <property type="entry name" value="S-adenosyl-L-methionine-dependent methyltransferases"/>
    <property type="match status" value="1"/>
</dbReference>
<dbReference type="InterPro" id="IPR029063">
    <property type="entry name" value="SAM-dependent_MTases_sf"/>
</dbReference>
<proteinExistence type="inferred from homology"/>
<evidence type="ECO:0000256" key="5">
    <source>
        <dbReference type="ARBA" id="ARBA00022691"/>
    </source>
</evidence>
<dbReference type="GO" id="GO:0008170">
    <property type="term" value="F:N-methyltransferase activity"/>
    <property type="evidence" value="ECO:0007669"/>
    <property type="project" value="InterPro"/>
</dbReference>
<dbReference type="GO" id="GO:0009007">
    <property type="term" value="F:site-specific DNA-methyltransferase (adenine-specific) activity"/>
    <property type="evidence" value="ECO:0007669"/>
    <property type="project" value="UniProtKB-EC"/>
</dbReference>
<evidence type="ECO:0000313" key="11">
    <source>
        <dbReference type="Proteomes" id="UP000231846"/>
    </source>
</evidence>
<dbReference type="PANTHER" id="PTHR42933">
    <property type="entry name" value="SLR6095 PROTEIN"/>
    <property type="match status" value="1"/>
</dbReference>
<dbReference type="Gene3D" id="3.40.50.150">
    <property type="entry name" value="Vaccinia Virus protein VP39"/>
    <property type="match status" value="1"/>
</dbReference>
<keyword evidence="4 10" id="KW-0808">Transferase</keyword>
<dbReference type="Proteomes" id="UP000231846">
    <property type="component" value="Unassembled WGS sequence"/>
</dbReference>
<keyword evidence="3 10" id="KW-0489">Methyltransferase</keyword>
<dbReference type="PRINTS" id="PR00507">
    <property type="entry name" value="N12N6MTFRASE"/>
</dbReference>
<organism evidence="10 11">
    <name type="scientific">Bacteroides fragilis</name>
    <dbReference type="NCBI Taxonomy" id="817"/>
    <lineage>
        <taxon>Bacteria</taxon>
        <taxon>Pseudomonadati</taxon>
        <taxon>Bacteroidota</taxon>
        <taxon>Bacteroidia</taxon>
        <taxon>Bacteroidales</taxon>
        <taxon>Bacteroidaceae</taxon>
        <taxon>Bacteroides</taxon>
    </lineage>
</organism>
<dbReference type="Pfam" id="PF02384">
    <property type="entry name" value="N6_Mtase"/>
    <property type="match status" value="1"/>
</dbReference>
<dbReference type="GO" id="GO:0003677">
    <property type="term" value="F:DNA binding"/>
    <property type="evidence" value="ECO:0007669"/>
    <property type="project" value="InterPro"/>
</dbReference>
<dbReference type="AlphaFoldDB" id="A0A2M9VCI1"/>
<comment type="caution">
    <text evidence="10">The sequence shown here is derived from an EMBL/GenBank/DDBJ whole genome shotgun (WGS) entry which is preliminary data.</text>
</comment>
<name>A0A2M9VCI1_BACFG</name>
<dbReference type="InterPro" id="IPR022749">
    <property type="entry name" value="D12N6_MeTrfase_N"/>
</dbReference>
<keyword evidence="5" id="KW-0949">S-adenosyl-L-methionine</keyword>
<dbReference type="Pfam" id="PF12161">
    <property type="entry name" value="HsdM_N"/>
    <property type="match status" value="1"/>
</dbReference>
<keyword evidence="6" id="KW-0680">Restriction system</keyword>
<evidence type="ECO:0000259" key="9">
    <source>
        <dbReference type="Pfam" id="PF12161"/>
    </source>
</evidence>
<dbReference type="RefSeq" id="WP_032567248.1">
    <property type="nucleotide sequence ID" value="NZ_JAQDLP010000001.1"/>
</dbReference>
<evidence type="ECO:0000256" key="2">
    <source>
        <dbReference type="ARBA" id="ARBA00011900"/>
    </source>
</evidence>
<evidence type="ECO:0000256" key="1">
    <source>
        <dbReference type="ARBA" id="ARBA00006594"/>
    </source>
</evidence>
<reference evidence="10 11" key="1">
    <citation type="journal article" date="2017" name="MBio">
        <title>Gut Symbiont Bacteroides fragilis Secretes a Eukaryotic-Like Ubiquitin Protein That Mediates Intraspecies Antagonism.</title>
        <authorList>
            <person name="Chatzidaki-Livanis M."/>
            <person name="Coyne M.J."/>
            <person name="Roelofs K.G."/>
            <person name="Gentyala R.R."/>
            <person name="Caldwell J.M."/>
            <person name="Comstock L.E."/>
        </authorList>
    </citation>
    <scope>NUCLEOTIDE SEQUENCE [LARGE SCALE GENOMIC DNA]</scope>
    <source>
        <strain evidence="10 11">12905</strain>
    </source>
</reference>